<dbReference type="AlphaFoldDB" id="A0A8E2ES59"/>
<sequence length="380" mass="41186">MTTALYGSSIPWAEPSWYTGRLSPYYKDSHRKLRNYVRKWTEEHFAGKTEEWEAAGKIPDEVYQECAKAGLLVPIAAGKSIPPEWSTYPIIAGIKAEERDGFHDFVLWDELVRGGGIASLFIGLTVGAPPLRTFASPSLRAKIMPEILSGQKKICLAVTEPSCGSDVRNLTTTAEKTPDGKHYIVNGEKKISLFFHTAVRTGGPGAEGISMILIPRLPGLKTRPISIGAGRLSSTTFVTFEDVKVPAEYLIGAEGAGLWIVFQALRGYKFGNMARQVEALQAWTEQVIYELEHLSAADGSGLLGGVTVLLKVEGGIVSKYVANECVKIMGGTGQGSRVEAFFRSTPGLIVPCGSEDVLIDLGVREALKLSRQAEKAKAKI</sequence>
<dbReference type="InterPro" id="IPR009100">
    <property type="entry name" value="AcylCoA_DH/oxidase_NM_dom_sf"/>
</dbReference>
<keyword evidence="4 6" id="KW-0274">FAD</keyword>
<dbReference type="EMBL" id="KV750705">
    <property type="protein sequence ID" value="OCL03615.1"/>
    <property type="molecule type" value="Genomic_DNA"/>
</dbReference>
<dbReference type="InterPro" id="IPR013786">
    <property type="entry name" value="AcylCoA_DH/ox_N"/>
</dbReference>
<dbReference type="Proteomes" id="UP000250140">
    <property type="component" value="Unassembled WGS sequence"/>
</dbReference>
<dbReference type="GO" id="GO:0003995">
    <property type="term" value="F:acyl-CoA dehydrogenase activity"/>
    <property type="evidence" value="ECO:0007669"/>
    <property type="project" value="TreeGrafter"/>
</dbReference>
<name>A0A8E2ES59_9PEZI</name>
<proteinExistence type="inferred from homology"/>
<feature type="domain" description="Acyl-CoA dehydrogenase/oxidase C-terminal" evidence="7">
    <location>
        <begin position="261"/>
        <end position="364"/>
    </location>
</feature>
<reference evidence="10 11" key="1">
    <citation type="journal article" date="2016" name="Nat. Commun.">
        <title>Ectomycorrhizal ecology is imprinted in the genome of the dominant symbiotic fungus Cenococcum geophilum.</title>
        <authorList>
            <consortium name="DOE Joint Genome Institute"/>
            <person name="Peter M."/>
            <person name="Kohler A."/>
            <person name="Ohm R.A."/>
            <person name="Kuo A."/>
            <person name="Krutzmann J."/>
            <person name="Morin E."/>
            <person name="Arend M."/>
            <person name="Barry K.W."/>
            <person name="Binder M."/>
            <person name="Choi C."/>
            <person name="Clum A."/>
            <person name="Copeland A."/>
            <person name="Grisel N."/>
            <person name="Haridas S."/>
            <person name="Kipfer T."/>
            <person name="LaButti K."/>
            <person name="Lindquist E."/>
            <person name="Lipzen A."/>
            <person name="Maire R."/>
            <person name="Meier B."/>
            <person name="Mihaltcheva S."/>
            <person name="Molinier V."/>
            <person name="Murat C."/>
            <person name="Poggeler S."/>
            <person name="Quandt C.A."/>
            <person name="Sperisen C."/>
            <person name="Tritt A."/>
            <person name="Tisserant E."/>
            <person name="Crous P.W."/>
            <person name="Henrissat B."/>
            <person name="Nehls U."/>
            <person name="Egli S."/>
            <person name="Spatafora J.W."/>
            <person name="Grigoriev I.V."/>
            <person name="Martin F.M."/>
        </authorList>
    </citation>
    <scope>NUCLEOTIDE SEQUENCE [LARGE SCALE GENOMIC DNA]</scope>
    <source>
        <strain evidence="10 11">CBS 207.34</strain>
    </source>
</reference>
<evidence type="ECO:0000256" key="6">
    <source>
        <dbReference type="RuleBase" id="RU362125"/>
    </source>
</evidence>
<evidence type="ECO:0000256" key="4">
    <source>
        <dbReference type="ARBA" id="ARBA00022827"/>
    </source>
</evidence>
<evidence type="ECO:0000259" key="7">
    <source>
        <dbReference type="Pfam" id="PF00441"/>
    </source>
</evidence>
<protein>
    <submittedName>
        <fullName evidence="10">Acyl-CoA dehydrogenase-like protein</fullName>
    </submittedName>
</protein>
<dbReference type="PANTHER" id="PTHR48083:SF28">
    <property type="entry name" value="ACYL-COA DEHYDROGENASE FAMILY PROTEIN (AFU_ORTHOLOGUE AFUA_6G10880)-RELATED"/>
    <property type="match status" value="1"/>
</dbReference>
<dbReference type="InterPro" id="IPR046373">
    <property type="entry name" value="Acyl-CoA_Oxase/DH_mid-dom_sf"/>
</dbReference>
<dbReference type="PANTHER" id="PTHR48083">
    <property type="entry name" value="MEDIUM-CHAIN SPECIFIC ACYL-COA DEHYDROGENASE, MITOCHONDRIAL-RELATED"/>
    <property type="match status" value="1"/>
</dbReference>
<organism evidence="10 11">
    <name type="scientific">Glonium stellatum</name>
    <dbReference type="NCBI Taxonomy" id="574774"/>
    <lineage>
        <taxon>Eukaryota</taxon>
        <taxon>Fungi</taxon>
        <taxon>Dikarya</taxon>
        <taxon>Ascomycota</taxon>
        <taxon>Pezizomycotina</taxon>
        <taxon>Dothideomycetes</taxon>
        <taxon>Pleosporomycetidae</taxon>
        <taxon>Gloniales</taxon>
        <taxon>Gloniaceae</taxon>
        <taxon>Glonium</taxon>
    </lineage>
</organism>
<dbReference type="InterPro" id="IPR037069">
    <property type="entry name" value="AcylCoA_DH/ox_N_sf"/>
</dbReference>
<dbReference type="SUPFAM" id="SSF47203">
    <property type="entry name" value="Acyl-CoA dehydrogenase C-terminal domain-like"/>
    <property type="match status" value="1"/>
</dbReference>
<dbReference type="GO" id="GO:0033539">
    <property type="term" value="P:fatty acid beta-oxidation using acyl-CoA dehydrogenase"/>
    <property type="evidence" value="ECO:0007669"/>
    <property type="project" value="TreeGrafter"/>
</dbReference>
<dbReference type="Pfam" id="PF02771">
    <property type="entry name" value="Acyl-CoA_dh_N"/>
    <property type="match status" value="1"/>
</dbReference>
<dbReference type="SUPFAM" id="SSF56645">
    <property type="entry name" value="Acyl-CoA dehydrogenase NM domain-like"/>
    <property type="match status" value="1"/>
</dbReference>
<dbReference type="GO" id="GO:0005737">
    <property type="term" value="C:cytoplasm"/>
    <property type="evidence" value="ECO:0007669"/>
    <property type="project" value="TreeGrafter"/>
</dbReference>
<evidence type="ECO:0000259" key="9">
    <source>
        <dbReference type="Pfam" id="PF02771"/>
    </source>
</evidence>
<evidence type="ECO:0000313" key="11">
    <source>
        <dbReference type="Proteomes" id="UP000250140"/>
    </source>
</evidence>
<dbReference type="GO" id="GO:0050660">
    <property type="term" value="F:flavin adenine dinucleotide binding"/>
    <property type="evidence" value="ECO:0007669"/>
    <property type="project" value="InterPro"/>
</dbReference>
<dbReference type="InterPro" id="IPR050741">
    <property type="entry name" value="Acyl-CoA_dehydrogenase"/>
</dbReference>
<comment type="similarity">
    <text evidence="2 6">Belongs to the acyl-CoA dehydrogenase family.</text>
</comment>
<dbReference type="InterPro" id="IPR009075">
    <property type="entry name" value="AcylCo_DH/oxidase_C"/>
</dbReference>
<feature type="domain" description="Acyl-CoA oxidase/dehydrogenase middle" evidence="8">
    <location>
        <begin position="155"/>
        <end position="243"/>
    </location>
</feature>
<keyword evidence="11" id="KW-1185">Reference proteome</keyword>
<dbReference type="InterPro" id="IPR036250">
    <property type="entry name" value="AcylCo_DH-like_C"/>
</dbReference>
<dbReference type="OrthoDB" id="10254877at2759"/>
<dbReference type="Pfam" id="PF02770">
    <property type="entry name" value="Acyl-CoA_dh_M"/>
    <property type="match status" value="1"/>
</dbReference>
<evidence type="ECO:0000313" key="10">
    <source>
        <dbReference type="EMBL" id="OCL03615.1"/>
    </source>
</evidence>
<feature type="domain" description="Acyl-CoA dehydrogenase/oxidase N-terminal" evidence="9">
    <location>
        <begin position="28"/>
        <end position="151"/>
    </location>
</feature>
<dbReference type="Gene3D" id="1.20.140.10">
    <property type="entry name" value="Butyryl-CoA Dehydrogenase, subunit A, domain 3"/>
    <property type="match status" value="1"/>
</dbReference>
<evidence type="ECO:0000256" key="5">
    <source>
        <dbReference type="ARBA" id="ARBA00023002"/>
    </source>
</evidence>
<dbReference type="Gene3D" id="2.40.110.10">
    <property type="entry name" value="Butyryl-CoA Dehydrogenase, subunit A, domain 2"/>
    <property type="match status" value="1"/>
</dbReference>
<dbReference type="Pfam" id="PF00441">
    <property type="entry name" value="Acyl-CoA_dh_1"/>
    <property type="match status" value="1"/>
</dbReference>
<dbReference type="Gene3D" id="1.10.540.10">
    <property type="entry name" value="Acyl-CoA dehydrogenase/oxidase, N-terminal domain"/>
    <property type="match status" value="1"/>
</dbReference>
<accession>A0A8E2ES59</accession>
<evidence type="ECO:0000256" key="2">
    <source>
        <dbReference type="ARBA" id="ARBA00009347"/>
    </source>
</evidence>
<evidence type="ECO:0000259" key="8">
    <source>
        <dbReference type="Pfam" id="PF02770"/>
    </source>
</evidence>
<gene>
    <name evidence="10" type="ORF">AOQ84DRAFT_433869</name>
</gene>
<comment type="cofactor">
    <cofactor evidence="1 6">
        <name>FAD</name>
        <dbReference type="ChEBI" id="CHEBI:57692"/>
    </cofactor>
</comment>
<keyword evidence="5 6" id="KW-0560">Oxidoreductase</keyword>
<evidence type="ECO:0000256" key="3">
    <source>
        <dbReference type="ARBA" id="ARBA00022630"/>
    </source>
</evidence>
<evidence type="ECO:0000256" key="1">
    <source>
        <dbReference type="ARBA" id="ARBA00001974"/>
    </source>
</evidence>
<keyword evidence="3 6" id="KW-0285">Flavoprotein</keyword>
<dbReference type="InterPro" id="IPR006091">
    <property type="entry name" value="Acyl-CoA_Oxase/DH_mid-dom"/>
</dbReference>